<proteinExistence type="predicted"/>
<sequence>MKEGYILKFYREKEGLTQGQLAEGICSITHLSKIERGITEYSPEITRMLSERLNRDLQKEVENYHRLSQRLKDWHEAMIMQRMEDADQLKIEIERDPMKEFPDFLLRYQLLLSRYELFTNKLEQAYSRLTDIQRQDLSHSPYDSHLVKHLLGIYYFLTGQYHSGIESLGAIDPAQYDNEEYYYHLALAYHSIHANITSYYYAEKALRFFRRTLNMLRIIDTETLMLVELNSKELHDFEDTRQKYEILLKSCDICHNSIERKSKLYNNYAFECFRREKDQEAAKLYEKAMSLLEKQNPFYLIALDGYLQACNRGKLLSKERLLELAREGLYEAKKGKFTRKCIDFKMHICLLEEDFEQYYQLIEQEALPYLRQSGEMIMIDHYEKKLFHYYMSQERSEDAFQLAKSMIESQKSYYDHR</sequence>
<dbReference type="CDD" id="cd00093">
    <property type="entry name" value="HTH_XRE"/>
    <property type="match status" value="1"/>
</dbReference>
<comment type="caution">
    <text evidence="2">The sequence shown here is derived from an EMBL/GenBank/DDBJ whole genome shotgun (WGS) entry which is preliminary data.</text>
</comment>
<dbReference type="InterPro" id="IPR011990">
    <property type="entry name" value="TPR-like_helical_dom_sf"/>
</dbReference>
<dbReference type="RefSeq" id="WP_066268294.1">
    <property type="nucleotide sequence ID" value="NZ_JARMAB010000025.1"/>
</dbReference>
<evidence type="ECO:0000259" key="1">
    <source>
        <dbReference type="PROSITE" id="PS50943"/>
    </source>
</evidence>
<dbReference type="InterPro" id="IPR010982">
    <property type="entry name" value="Lambda_DNA-bd_dom_sf"/>
</dbReference>
<dbReference type="SMART" id="SM00530">
    <property type="entry name" value="HTH_XRE"/>
    <property type="match status" value="1"/>
</dbReference>
<dbReference type="PROSITE" id="PS50943">
    <property type="entry name" value="HTH_CROC1"/>
    <property type="match status" value="1"/>
</dbReference>
<dbReference type="Pfam" id="PF18801">
    <property type="entry name" value="RapH_N"/>
    <property type="match status" value="1"/>
</dbReference>
<dbReference type="Proteomes" id="UP001341444">
    <property type="component" value="Unassembled WGS sequence"/>
</dbReference>
<dbReference type="SUPFAM" id="SSF48452">
    <property type="entry name" value="TPR-like"/>
    <property type="match status" value="1"/>
</dbReference>
<evidence type="ECO:0000313" key="3">
    <source>
        <dbReference type="Proteomes" id="UP001341444"/>
    </source>
</evidence>
<dbReference type="Pfam" id="PF01381">
    <property type="entry name" value="HTH_3"/>
    <property type="match status" value="1"/>
</dbReference>
<dbReference type="InterPro" id="IPR001387">
    <property type="entry name" value="Cro/C1-type_HTH"/>
</dbReference>
<dbReference type="Gene3D" id="1.25.40.10">
    <property type="entry name" value="Tetratricopeptide repeat domain"/>
    <property type="match status" value="2"/>
</dbReference>
<feature type="domain" description="HTH cro/C1-type" evidence="1">
    <location>
        <begin position="7"/>
        <end position="61"/>
    </location>
</feature>
<dbReference type="SUPFAM" id="SSF47413">
    <property type="entry name" value="lambda repressor-like DNA-binding domains"/>
    <property type="match status" value="1"/>
</dbReference>
<name>A0ABU6MK55_9BACI</name>
<reference evidence="2 3" key="1">
    <citation type="submission" date="2023-03" db="EMBL/GenBank/DDBJ databases">
        <title>Bacillus Genome Sequencing.</title>
        <authorList>
            <person name="Dunlap C."/>
        </authorList>
    </citation>
    <scope>NUCLEOTIDE SEQUENCE [LARGE SCALE GENOMIC DNA]</scope>
    <source>
        <strain evidence="2 3">B-23453</strain>
    </source>
</reference>
<dbReference type="EMBL" id="JARMAB010000025">
    <property type="protein sequence ID" value="MED1204674.1"/>
    <property type="molecule type" value="Genomic_DNA"/>
</dbReference>
<organism evidence="2 3">
    <name type="scientific">Heyndrickxia acidicola</name>
    <dbReference type="NCBI Taxonomy" id="209389"/>
    <lineage>
        <taxon>Bacteria</taxon>
        <taxon>Bacillati</taxon>
        <taxon>Bacillota</taxon>
        <taxon>Bacilli</taxon>
        <taxon>Bacillales</taxon>
        <taxon>Bacillaceae</taxon>
        <taxon>Heyndrickxia</taxon>
    </lineage>
</organism>
<accession>A0ABU6MK55</accession>
<protein>
    <submittedName>
        <fullName evidence="2">Helix-turn-helix domain-containing protein</fullName>
    </submittedName>
</protein>
<evidence type="ECO:0000313" key="2">
    <source>
        <dbReference type="EMBL" id="MED1204674.1"/>
    </source>
</evidence>
<dbReference type="Gene3D" id="1.10.260.40">
    <property type="entry name" value="lambda repressor-like DNA-binding domains"/>
    <property type="match status" value="1"/>
</dbReference>
<gene>
    <name evidence="2" type="ORF">P4T90_16630</name>
</gene>
<keyword evidence="3" id="KW-1185">Reference proteome</keyword>